<dbReference type="SMART" id="SM00729">
    <property type="entry name" value="Elp3"/>
    <property type="match status" value="1"/>
</dbReference>
<dbReference type="InterPro" id="IPR004559">
    <property type="entry name" value="HemW-like"/>
</dbReference>
<dbReference type="Pfam" id="PF04055">
    <property type="entry name" value="Radical_SAM"/>
    <property type="match status" value="1"/>
</dbReference>
<dbReference type="PANTHER" id="PTHR13932:SF5">
    <property type="entry name" value="RADICAL S-ADENOSYL METHIONINE DOMAIN-CONTAINING PROTEIN 1, MITOCHONDRIAL"/>
    <property type="match status" value="1"/>
</dbReference>
<keyword evidence="4 10" id="KW-0349">Heme</keyword>
<comment type="caution">
    <text evidence="12">The sequence shown here is derived from an EMBL/GenBank/DDBJ whole genome shotgun (WGS) entry which is preliminary data.</text>
</comment>
<keyword evidence="10" id="KW-0004">4Fe-4S</keyword>
<feature type="domain" description="Radical SAM core" evidence="11">
    <location>
        <begin position="3"/>
        <end position="250"/>
    </location>
</feature>
<dbReference type="SFLD" id="SFLDF00562">
    <property type="entry name" value="HemN-like__clustered_with_heat"/>
    <property type="match status" value="1"/>
</dbReference>
<sequence>MAASLRQTSGLYFSVPFCRSKCTYCNFASGVYPASEHSKYVDRLVSDLSAAPAWARSMQVTLSRQVDTVYFGGGTPSLLSGDHFRQIFRAIRNEFMLTRDAEITVECAPGQLSDATLGAMVEVGVNRVSLGVQSFIDEEAHRSGRLHSRAQVLDDLHRLRSAGINNLNLDLLAGLAGQTLQSWRESLSVLIDTGVPHASVYMLEIDEESRLGRELLSGGARYGAELVPSDDAIVQMYEESVEALSEAGLKQYEISNFAQPGRESAHNLRYWQRKPYLGIGLDASSMLPAEDGSVLRAATTADLDEFLKHSDRQEPIIETSWLGPTQQIEEAWFLGLRRNAGVSFAALRKEFGAEAADPSIAIARRLADEGLLSIQRGKAALTSRGRLISNNVFAEFLGLGRGWSVEEEDCAEAVAH</sequence>
<keyword evidence="6 10" id="KW-0479">Metal-binding</keyword>
<dbReference type="PROSITE" id="PS51918">
    <property type="entry name" value="RADICAL_SAM"/>
    <property type="match status" value="1"/>
</dbReference>
<evidence type="ECO:0000256" key="8">
    <source>
        <dbReference type="ARBA" id="ARBA00023014"/>
    </source>
</evidence>
<comment type="cofactor">
    <cofactor evidence="1">
        <name>[4Fe-4S] cluster</name>
        <dbReference type="ChEBI" id="CHEBI:49883"/>
    </cofactor>
</comment>
<keyword evidence="9 10" id="KW-0143">Chaperone</keyword>
<dbReference type="PANTHER" id="PTHR13932">
    <property type="entry name" value="COPROPORPHYRINIGEN III OXIDASE"/>
    <property type="match status" value="1"/>
</dbReference>
<dbReference type="Pfam" id="PF06969">
    <property type="entry name" value="HemN_C"/>
    <property type="match status" value="1"/>
</dbReference>
<evidence type="ECO:0000256" key="2">
    <source>
        <dbReference type="ARBA" id="ARBA00006100"/>
    </source>
</evidence>
<keyword evidence="8 10" id="KW-0411">Iron-sulfur</keyword>
<protein>
    <recommendedName>
        <fullName evidence="3 10">Heme chaperone HemW</fullName>
    </recommendedName>
</protein>
<evidence type="ECO:0000256" key="7">
    <source>
        <dbReference type="ARBA" id="ARBA00023004"/>
    </source>
</evidence>
<evidence type="ECO:0000256" key="6">
    <source>
        <dbReference type="ARBA" id="ARBA00022723"/>
    </source>
</evidence>
<organism evidence="12 13">
    <name type="scientific">Acidicapsa dinghuensis</name>
    <dbReference type="NCBI Taxonomy" id="2218256"/>
    <lineage>
        <taxon>Bacteria</taxon>
        <taxon>Pseudomonadati</taxon>
        <taxon>Acidobacteriota</taxon>
        <taxon>Terriglobia</taxon>
        <taxon>Terriglobales</taxon>
        <taxon>Acidobacteriaceae</taxon>
        <taxon>Acidicapsa</taxon>
    </lineage>
</organism>
<evidence type="ECO:0000256" key="5">
    <source>
        <dbReference type="ARBA" id="ARBA00022691"/>
    </source>
</evidence>
<keyword evidence="5 10" id="KW-0949">S-adenosyl-L-methionine</keyword>
<comment type="similarity">
    <text evidence="2">Belongs to the anaerobic coproporphyrinogen-III oxidase family. HemW subfamily.</text>
</comment>
<evidence type="ECO:0000313" key="12">
    <source>
        <dbReference type="EMBL" id="MFC5863109.1"/>
    </source>
</evidence>
<comment type="function">
    <text evidence="10">Probably acts as a heme chaperone, transferring heme to an unknown acceptor. Binds one molecule of heme per monomer, possibly covalently. Binds 1 [4Fe-4S] cluster. The cluster is coordinated with 3 cysteines and an exchangeable S-adenosyl-L-methionine.</text>
</comment>
<dbReference type="InterPro" id="IPR010723">
    <property type="entry name" value="HemN_C"/>
</dbReference>
<evidence type="ECO:0000256" key="9">
    <source>
        <dbReference type="ARBA" id="ARBA00023186"/>
    </source>
</evidence>
<dbReference type="EMBL" id="JBHSPH010000003">
    <property type="protein sequence ID" value="MFC5863109.1"/>
    <property type="molecule type" value="Genomic_DNA"/>
</dbReference>
<dbReference type="InterPro" id="IPR006638">
    <property type="entry name" value="Elp3/MiaA/NifB-like_rSAM"/>
</dbReference>
<dbReference type="InterPro" id="IPR007197">
    <property type="entry name" value="rSAM"/>
</dbReference>
<dbReference type="Proteomes" id="UP001596091">
    <property type="component" value="Unassembled WGS sequence"/>
</dbReference>
<dbReference type="NCBIfam" id="TIGR00539">
    <property type="entry name" value="hemN_rel"/>
    <property type="match status" value="1"/>
</dbReference>
<comment type="subcellular location">
    <subcellularLocation>
        <location evidence="10">Cytoplasm</location>
    </subcellularLocation>
</comment>
<keyword evidence="10" id="KW-0963">Cytoplasm</keyword>
<evidence type="ECO:0000259" key="11">
    <source>
        <dbReference type="PROSITE" id="PS51918"/>
    </source>
</evidence>
<dbReference type="SFLD" id="SFLDS00029">
    <property type="entry name" value="Radical_SAM"/>
    <property type="match status" value="1"/>
</dbReference>
<keyword evidence="7 10" id="KW-0408">Iron</keyword>
<evidence type="ECO:0000256" key="1">
    <source>
        <dbReference type="ARBA" id="ARBA00001966"/>
    </source>
</evidence>
<keyword evidence="13" id="KW-1185">Reference proteome</keyword>
<name>A0ABW1EGL5_9BACT</name>
<dbReference type="CDD" id="cd01335">
    <property type="entry name" value="Radical_SAM"/>
    <property type="match status" value="1"/>
</dbReference>
<dbReference type="SUPFAM" id="SSF102114">
    <property type="entry name" value="Radical SAM enzymes"/>
    <property type="match status" value="1"/>
</dbReference>
<gene>
    <name evidence="12" type="primary">hemW</name>
    <name evidence="12" type="ORF">ACFPT7_12455</name>
</gene>
<accession>A0ABW1EGL5</accession>
<dbReference type="SFLD" id="SFLDG01065">
    <property type="entry name" value="anaerobic_coproporphyrinogen-I"/>
    <property type="match status" value="1"/>
</dbReference>
<dbReference type="InterPro" id="IPR013785">
    <property type="entry name" value="Aldolase_TIM"/>
</dbReference>
<dbReference type="InterPro" id="IPR034505">
    <property type="entry name" value="Coproporphyrinogen-III_oxidase"/>
</dbReference>
<evidence type="ECO:0000313" key="13">
    <source>
        <dbReference type="Proteomes" id="UP001596091"/>
    </source>
</evidence>
<reference evidence="13" key="1">
    <citation type="journal article" date="2019" name="Int. J. Syst. Evol. Microbiol.">
        <title>The Global Catalogue of Microorganisms (GCM) 10K type strain sequencing project: providing services to taxonomists for standard genome sequencing and annotation.</title>
        <authorList>
            <consortium name="The Broad Institute Genomics Platform"/>
            <consortium name="The Broad Institute Genome Sequencing Center for Infectious Disease"/>
            <person name="Wu L."/>
            <person name="Ma J."/>
        </authorList>
    </citation>
    <scope>NUCLEOTIDE SEQUENCE [LARGE SCALE GENOMIC DNA]</scope>
    <source>
        <strain evidence="13">JCM 4087</strain>
    </source>
</reference>
<evidence type="ECO:0000256" key="10">
    <source>
        <dbReference type="RuleBase" id="RU364116"/>
    </source>
</evidence>
<dbReference type="InterPro" id="IPR058240">
    <property type="entry name" value="rSAM_sf"/>
</dbReference>
<dbReference type="Gene3D" id="3.20.20.70">
    <property type="entry name" value="Aldolase class I"/>
    <property type="match status" value="1"/>
</dbReference>
<evidence type="ECO:0000256" key="3">
    <source>
        <dbReference type="ARBA" id="ARBA00017228"/>
    </source>
</evidence>
<dbReference type="RefSeq" id="WP_263339534.1">
    <property type="nucleotide sequence ID" value="NZ_JAGSYH010000005.1"/>
</dbReference>
<evidence type="ECO:0000256" key="4">
    <source>
        <dbReference type="ARBA" id="ARBA00022617"/>
    </source>
</evidence>
<proteinExistence type="inferred from homology"/>